<dbReference type="InterPro" id="IPR015002">
    <property type="entry name" value="T6SS_Tdi1_C"/>
</dbReference>
<sequence>MRDKYFDSFIEEFGEATQHIAVPSESIEKWRGKLPDQLLHYWRTEGWNSYQDGLFSIVNPDNYESIVDMWLEDTPFESIDAYHVIARSGFGNLYLCGEKTGTNLIIDCLFNTIYHEKENVYKKNKQDADLDVAAFFSSKSLDSFDIEDDDDIWLFSKAVEKYGPLNENQMFGFEPAIILGGDVALENIRKLDMYIHLDILRQFSAPEIDED</sequence>
<dbReference type="InterPro" id="IPR014983">
    <property type="entry name" value="GAD-rel"/>
</dbReference>
<keyword evidence="4" id="KW-1185">Reference proteome</keyword>
<evidence type="ECO:0000313" key="3">
    <source>
        <dbReference type="EMBL" id="KMJ45722.1"/>
    </source>
</evidence>
<reference evidence="3 4" key="1">
    <citation type="submission" date="2015-06" db="EMBL/GenBank/DDBJ databases">
        <title>Draft Whole-Genome Sequence of the Entomopathogenic Bacterium Xenorhabdus khoisanae.</title>
        <authorList>
            <person name="Naidoo S."/>
            <person name="Featherston J."/>
            <person name="Gray V.M."/>
        </authorList>
    </citation>
    <scope>NUCLEOTIDE SEQUENCE [LARGE SCALE GENOMIC DNA]</scope>
    <source>
        <strain evidence="3 4">MCB</strain>
    </source>
</reference>
<evidence type="ECO:0000313" key="4">
    <source>
        <dbReference type="Proteomes" id="UP000036277"/>
    </source>
</evidence>
<dbReference type="Pfam" id="PF08906">
    <property type="entry name" value="T6SS_Tdi1_C"/>
    <property type="match status" value="1"/>
</dbReference>
<dbReference type="Pfam" id="PF08887">
    <property type="entry name" value="GAD-like"/>
    <property type="match status" value="1"/>
</dbReference>
<accession>A0A0J5FUV3</accession>
<dbReference type="Proteomes" id="UP000036277">
    <property type="component" value="Unassembled WGS sequence"/>
</dbReference>
<evidence type="ECO:0000259" key="1">
    <source>
        <dbReference type="Pfam" id="PF08887"/>
    </source>
</evidence>
<dbReference type="OrthoDB" id="9016361at2"/>
<dbReference type="EMBL" id="LFCV01000041">
    <property type="protein sequence ID" value="KMJ45722.1"/>
    <property type="molecule type" value="Genomic_DNA"/>
</dbReference>
<protein>
    <submittedName>
        <fullName evidence="3">GAD-like domain protein</fullName>
    </submittedName>
</protein>
<evidence type="ECO:0000259" key="2">
    <source>
        <dbReference type="Pfam" id="PF08906"/>
    </source>
</evidence>
<dbReference type="PATRIC" id="fig|880157.4.peg.1562"/>
<comment type="caution">
    <text evidence="3">The sequence shown here is derived from an EMBL/GenBank/DDBJ whole genome shotgun (WGS) entry which is preliminary data.</text>
</comment>
<dbReference type="STRING" id="880157.AB204_07425"/>
<name>A0A0J5FUV3_9GAMM</name>
<dbReference type="RefSeq" id="WP_047962745.1">
    <property type="nucleotide sequence ID" value="NZ_CAWMBG010000041.1"/>
</dbReference>
<proteinExistence type="predicted"/>
<gene>
    <name evidence="3" type="ORF">AB204_07425</name>
</gene>
<organism evidence="3 4">
    <name type="scientific">Xenorhabdus khoisanae</name>
    <dbReference type="NCBI Taxonomy" id="880157"/>
    <lineage>
        <taxon>Bacteria</taxon>
        <taxon>Pseudomonadati</taxon>
        <taxon>Pseudomonadota</taxon>
        <taxon>Gammaproteobacteria</taxon>
        <taxon>Enterobacterales</taxon>
        <taxon>Morganellaceae</taxon>
        <taxon>Xenorhabdus</taxon>
    </lineage>
</organism>
<feature type="domain" description="T6SS immunity protein Tdi1 C-terminal" evidence="2">
    <location>
        <begin position="132"/>
        <end position="203"/>
    </location>
</feature>
<dbReference type="AlphaFoldDB" id="A0A0J5FUV3"/>
<feature type="domain" description="GAD-related" evidence="1">
    <location>
        <begin position="5"/>
        <end position="108"/>
    </location>
</feature>